<dbReference type="SUPFAM" id="SSF56954">
    <property type="entry name" value="Outer membrane efflux proteins (OEP)"/>
    <property type="match status" value="1"/>
</dbReference>
<organism evidence="2 3">
    <name type="scientific">Aquabacterium commune</name>
    <dbReference type="NCBI Taxonomy" id="70586"/>
    <lineage>
        <taxon>Bacteria</taxon>
        <taxon>Pseudomonadati</taxon>
        <taxon>Pseudomonadota</taxon>
        <taxon>Betaproteobacteria</taxon>
        <taxon>Burkholderiales</taxon>
        <taxon>Aquabacterium</taxon>
    </lineage>
</organism>
<keyword evidence="1" id="KW-0175">Coiled coil</keyword>
<evidence type="ECO:0000313" key="2">
    <source>
        <dbReference type="EMBL" id="TDP79576.1"/>
    </source>
</evidence>
<proteinExistence type="predicted"/>
<dbReference type="PANTHER" id="PTHR30203">
    <property type="entry name" value="OUTER MEMBRANE CATION EFFLUX PROTEIN"/>
    <property type="match status" value="1"/>
</dbReference>
<evidence type="ECO:0000256" key="1">
    <source>
        <dbReference type="SAM" id="Coils"/>
    </source>
</evidence>
<feature type="coiled-coil region" evidence="1">
    <location>
        <begin position="205"/>
        <end position="232"/>
    </location>
</feature>
<dbReference type="Proteomes" id="UP000294593">
    <property type="component" value="Unassembled WGS sequence"/>
</dbReference>
<name>A0A4R6R248_9BURK</name>
<dbReference type="GO" id="GO:0015562">
    <property type="term" value="F:efflux transmembrane transporter activity"/>
    <property type="evidence" value="ECO:0007669"/>
    <property type="project" value="InterPro"/>
</dbReference>
<dbReference type="RefSeq" id="WP_133611116.1">
    <property type="nucleotide sequence ID" value="NZ_SNXW01000012.1"/>
</dbReference>
<protein>
    <submittedName>
        <fullName evidence="2">Outer membrane protein TolC</fullName>
    </submittedName>
</protein>
<dbReference type="PANTHER" id="PTHR30203:SF24">
    <property type="entry name" value="BLR4935 PROTEIN"/>
    <property type="match status" value="1"/>
</dbReference>
<evidence type="ECO:0000313" key="3">
    <source>
        <dbReference type="Proteomes" id="UP000294593"/>
    </source>
</evidence>
<keyword evidence="3" id="KW-1185">Reference proteome</keyword>
<dbReference type="EMBL" id="SNXW01000012">
    <property type="protein sequence ID" value="TDP79576.1"/>
    <property type="molecule type" value="Genomic_DNA"/>
</dbReference>
<dbReference type="Gene3D" id="1.20.1600.10">
    <property type="entry name" value="Outer membrane efflux proteins (OEP)"/>
    <property type="match status" value="1"/>
</dbReference>
<dbReference type="InterPro" id="IPR010131">
    <property type="entry name" value="MdtP/NodT-like"/>
</dbReference>
<feature type="coiled-coil region" evidence="1">
    <location>
        <begin position="324"/>
        <end position="369"/>
    </location>
</feature>
<comment type="caution">
    <text evidence="2">The sequence shown here is derived from an EMBL/GenBank/DDBJ whole genome shotgun (WGS) entry which is preliminary data.</text>
</comment>
<dbReference type="OrthoDB" id="9769048at2"/>
<dbReference type="AlphaFoldDB" id="A0A4R6R248"/>
<gene>
    <name evidence="2" type="ORF">EV672_11265</name>
</gene>
<accession>A0A4R6R248</accession>
<reference evidence="2 3" key="1">
    <citation type="submission" date="2019-03" db="EMBL/GenBank/DDBJ databases">
        <title>Genomic Encyclopedia of Type Strains, Phase IV (KMG-IV): sequencing the most valuable type-strain genomes for metagenomic binning, comparative biology and taxonomic classification.</title>
        <authorList>
            <person name="Goeker M."/>
        </authorList>
    </citation>
    <scope>NUCLEOTIDE SEQUENCE [LARGE SCALE GENOMIC DNA]</scope>
    <source>
        <strain evidence="2 3">DSM 11901</strain>
    </source>
</reference>
<sequence>MAIFFSAGSRFRYQGACSASRRTRVAVLATVFLTVVGTVRAAPISFEQALLFAEQHSAALAARQATADGAQQARTAAGQLPNPKLAVGIENFPVSGPERFSWNRDSMTMRRVGLMQDVPNAARRAAQREAADAKTARERAMLESERLAVRREAALAWLGLHFAQRRLAVFAALEQEDRLLQDTLASRLASGGAMPADALMARQETLELADRRDELQAAVEQARAQLRRWTGEQPELSAQAEPPALRLDLARLLDSLDRHADLLAFAPMLAMARADVEEAVAMRRGDWGWEVAYGNRARAFGDMVSVQLTFELPVSRATRQEPVVASRQKEVERLQAEREDALRRVRAEVDALVADLQRAERVLQRLQAAAMPLAKERVQVTLASYQAGRADLGTVLTARRSAAEVQLRALDLQAQVLAQQARLAYLIAE</sequence>